<organism evidence="2 3">
    <name type="scientific">Malikia granosa</name>
    <dbReference type="NCBI Taxonomy" id="263067"/>
    <lineage>
        <taxon>Bacteria</taxon>
        <taxon>Pseudomonadati</taxon>
        <taxon>Pseudomonadota</taxon>
        <taxon>Betaproteobacteria</taxon>
        <taxon>Burkholderiales</taxon>
        <taxon>Comamonadaceae</taxon>
        <taxon>Malikia</taxon>
    </lineage>
</organism>
<keyword evidence="3" id="KW-1185">Reference proteome</keyword>
<evidence type="ECO:0008006" key="4">
    <source>
        <dbReference type="Google" id="ProtNLM"/>
    </source>
</evidence>
<dbReference type="EMBL" id="PVLQ01000107">
    <property type="protein sequence ID" value="PRD63991.1"/>
    <property type="molecule type" value="Genomic_DNA"/>
</dbReference>
<reference evidence="2 3" key="1">
    <citation type="submission" date="2018-03" db="EMBL/GenBank/DDBJ databases">
        <title>Comparative genomics illustrates the genes involved in a hyperalkaliphilic mechanisms of Serpentinomonas isolated from highly-alkaline calcium-rich serpentinized springs.</title>
        <authorList>
            <person name="Suzuki S."/>
            <person name="Ishii S."/>
            <person name="Walworth N."/>
            <person name="Bird L."/>
            <person name="Kuenen J.G."/>
            <person name="Nealson K.H."/>
        </authorList>
    </citation>
    <scope>NUCLEOTIDE SEQUENCE [LARGE SCALE GENOMIC DNA]</scope>
    <source>
        <strain evidence="2 3">P1</strain>
    </source>
</reference>
<dbReference type="Proteomes" id="UP000238589">
    <property type="component" value="Unassembled WGS sequence"/>
</dbReference>
<dbReference type="RefSeq" id="WP_105749684.1">
    <property type="nucleotide sequence ID" value="NZ_PVLQ01000107.1"/>
</dbReference>
<keyword evidence="1" id="KW-0472">Membrane</keyword>
<keyword evidence="1" id="KW-0812">Transmembrane</keyword>
<feature type="transmembrane region" description="Helical" evidence="1">
    <location>
        <begin position="37"/>
        <end position="59"/>
    </location>
</feature>
<accession>A0A2S9K0N5</accession>
<gene>
    <name evidence="2" type="ORF">C6P64_16750</name>
</gene>
<dbReference type="AlphaFoldDB" id="A0A2S9K0N5"/>
<evidence type="ECO:0000313" key="2">
    <source>
        <dbReference type="EMBL" id="PRD63991.1"/>
    </source>
</evidence>
<protein>
    <recommendedName>
        <fullName evidence="4">DUF3311 domain-containing protein</fullName>
    </recommendedName>
</protein>
<name>A0A2S9K0N5_9BURK</name>
<comment type="caution">
    <text evidence="2">The sequence shown here is derived from an EMBL/GenBank/DDBJ whole genome shotgun (WGS) entry which is preliminary data.</text>
</comment>
<evidence type="ECO:0000313" key="3">
    <source>
        <dbReference type="Proteomes" id="UP000238589"/>
    </source>
</evidence>
<proteinExistence type="predicted"/>
<evidence type="ECO:0000256" key="1">
    <source>
        <dbReference type="SAM" id="Phobius"/>
    </source>
</evidence>
<sequence length="65" mass="7490">MKQKLESQRLLALFVAGCLLLNYPLIALWNREALLWGLPLFPLALFALWALLIAALAWLMERRPD</sequence>
<keyword evidence="1" id="KW-1133">Transmembrane helix</keyword>